<dbReference type="InterPro" id="IPR053876">
    <property type="entry name" value="Phage_int_M"/>
</dbReference>
<keyword evidence="3" id="KW-0238">DNA-binding</keyword>
<keyword evidence="7" id="KW-1185">Reference proteome</keyword>
<comment type="similarity">
    <text evidence="1">Belongs to the 'phage' integrase family.</text>
</comment>
<dbReference type="RefSeq" id="WP_307734207.1">
    <property type="nucleotide sequence ID" value="NZ_JASGWX010000003.1"/>
</dbReference>
<dbReference type="EMBL" id="JASGWX010000003">
    <property type="protein sequence ID" value="MDP4483365.1"/>
    <property type="molecule type" value="Genomic_DNA"/>
</dbReference>
<dbReference type="InterPro" id="IPR010998">
    <property type="entry name" value="Integrase_recombinase_N"/>
</dbReference>
<dbReference type="CDD" id="cd00801">
    <property type="entry name" value="INT_P4_C"/>
    <property type="match status" value="1"/>
</dbReference>
<dbReference type="Pfam" id="PF00589">
    <property type="entry name" value="Phage_integrase"/>
    <property type="match status" value="1"/>
</dbReference>
<comment type="caution">
    <text evidence="6">The sequence shown here is derived from an EMBL/GenBank/DDBJ whole genome shotgun (WGS) entry which is preliminary data.</text>
</comment>
<proteinExistence type="inferred from homology"/>
<evidence type="ECO:0000313" key="6">
    <source>
        <dbReference type="EMBL" id="MDP4483365.1"/>
    </source>
</evidence>
<feature type="domain" description="Tyr recombinase" evidence="5">
    <location>
        <begin position="213"/>
        <end position="392"/>
    </location>
</feature>
<dbReference type="SUPFAM" id="SSF56349">
    <property type="entry name" value="DNA breaking-rejoining enzymes"/>
    <property type="match status" value="1"/>
</dbReference>
<protein>
    <submittedName>
        <fullName evidence="6">Tyrosine-type recombinase/integrase</fullName>
    </submittedName>
</protein>
<dbReference type="Proteomes" id="UP001242314">
    <property type="component" value="Unassembled WGS sequence"/>
</dbReference>
<dbReference type="InterPro" id="IPR011010">
    <property type="entry name" value="DNA_brk_join_enz"/>
</dbReference>
<dbReference type="InterPro" id="IPR050808">
    <property type="entry name" value="Phage_Integrase"/>
</dbReference>
<accession>A0ABT9GBW5</accession>
<dbReference type="InterPro" id="IPR025166">
    <property type="entry name" value="Integrase_DNA_bind_dom"/>
</dbReference>
<evidence type="ECO:0000256" key="1">
    <source>
        <dbReference type="ARBA" id="ARBA00008857"/>
    </source>
</evidence>
<name>A0ABT9GBW5_9GAMM</name>
<dbReference type="Gene3D" id="1.10.150.130">
    <property type="match status" value="1"/>
</dbReference>
<dbReference type="InterPro" id="IPR038488">
    <property type="entry name" value="Integrase_DNA-bd_sf"/>
</dbReference>
<dbReference type="Gene3D" id="1.10.443.10">
    <property type="entry name" value="Intergrase catalytic core"/>
    <property type="match status" value="1"/>
</dbReference>
<keyword evidence="2" id="KW-0229">DNA integration</keyword>
<dbReference type="InterPro" id="IPR002104">
    <property type="entry name" value="Integrase_catalytic"/>
</dbReference>
<dbReference type="PROSITE" id="PS51898">
    <property type="entry name" value="TYR_RECOMBINASE"/>
    <property type="match status" value="1"/>
</dbReference>
<dbReference type="InterPro" id="IPR013762">
    <property type="entry name" value="Integrase-like_cat_sf"/>
</dbReference>
<dbReference type="Pfam" id="PF13356">
    <property type="entry name" value="Arm-DNA-bind_3"/>
    <property type="match status" value="1"/>
</dbReference>
<evidence type="ECO:0000256" key="2">
    <source>
        <dbReference type="ARBA" id="ARBA00022908"/>
    </source>
</evidence>
<evidence type="ECO:0000256" key="4">
    <source>
        <dbReference type="ARBA" id="ARBA00023172"/>
    </source>
</evidence>
<organism evidence="6 7">
    <name type="scientific">Pseudoalteromonas distincta</name>
    <dbReference type="NCBI Taxonomy" id="77608"/>
    <lineage>
        <taxon>Bacteria</taxon>
        <taxon>Pseudomonadati</taxon>
        <taxon>Pseudomonadota</taxon>
        <taxon>Gammaproteobacteria</taxon>
        <taxon>Alteromonadales</taxon>
        <taxon>Pseudoalteromonadaceae</taxon>
        <taxon>Pseudoalteromonas</taxon>
    </lineage>
</organism>
<evidence type="ECO:0000313" key="7">
    <source>
        <dbReference type="Proteomes" id="UP001242314"/>
    </source>
</evidence>
<dbReference type="PANTHER" id="PTHR30629:SF6">
    <property type="entry name" value="PROPHAGE INTEGRASE INTA-RELATED"/>
    <property type="match status" value="1"/>
</dbReference>
<dbReference type="Gene3D" id="3.30.160.390">
    <property type="entry name" value="Integrase, DNA-binding domain"/>
    <property type="match status" value="1"/>
</dbReference>
<gene>
    <name evidence="6" type="ORF">QDH73_04845</name>
</gene>
<reference evidence="6 7" key="1">
    <citation type="submission" date="2023-04" db="EMBL/GenBank/DDBJ databases">
        <title>Novel Pseudoalteromonas species isolated from Pacific coral.</title>
        <authorList>
            <person name="Videau P."/>
            <person name="Shlafstein M.D."/>
            <person name="Oline D.K."/>
            <person name="Strangman W.K."/>
            <person name="Hahnke R.L."/>
            <person name="Saw J.H."/>
            <person name="Ushijima B."/>
        </authorList>
    </citation>
    <scope>NUCLEOTIDE SEQUENCE [LARGE SCALE GENOMIC DNA]</scope>
    <source>
        <strain evidence="6 7">LMG 14908</strain>
    </source>
</reference>
<dbReference type="Pfam" id="PF22022">
    <property type="entry name" value="Phage_int_M"/>
    <property type="match status" value="1"/>
</dbReference>
<evidence type="ECO:0000259" key="5">
    <source>
        <dbReference type="PROSITE" id="PS51898"/>
    </source>
</evidence>
<dbReference type="PANTHER" id="PTHR30629">
    <property type="entry name" value="PROPHAGE INTEGRASE"/>
    <property type="match status" value="1"/>
</dbReference>
<evidence type="ECO:0000256" key="3">
    <source>
        <dbReference type="ARBA" id="ARBA00023125"/>
    </source>
</evidence>
<sequence length="403" mass="46218">MELIMARPVVRLTDKKIKSITSTGKEQTLSDGGGLQLRVLPSGTKSWQFKFKNPVSGKFNRMPLGLYPALSLANARIRALECQEQLVQGINPKAQEQNKKQAEKQKAENTLIVAAQHWFEIKKTKVTSAHAQRVWRTLEIYIFPKMGDLPLEAINRRNTYDLIRPIEIDGKLSTVKRICESLGQIMDHYVNIVVLDVNRLAKIGNMFAKKKEQHMATIKPEELPDFLIALNSSKTIQNQTKLLILWQLHTIARSKEAARTRWADINIEEAVWVIPAKEMKRRRIHRVPLTPSTLAILEQMKPLSGHHEYVFPNKRNIQSHASTYTVNNAIKKSLGYKDKLMAHGMRSIASTALHEHGYDSLLIEACLAHNDENKTRAAYMRSDFLEQRRPIMNWWSELIESFS</sequence>
<keyword evidence="4" id="KW-0233">DNA recombination</keyword>